<keyword evidence="10" id="KW-1185">Reference proteome</keyword>
<dbReference type="RefSeq" id="WP_106597685.1">
    <property type="nucleotide sequence ID" value="NZ_PYAS01000011.1"/>
</dbReference>
<feature type="transmembrane region" description="Helical" evidence="8">
    <location>
        <begin position="6"/>
        <end position="25"/>
    </location>
</feature>
<sequence length="432" mass="48375">MSARQYALAAIPAAYLGISSIFFMHGYIHGDATFWMGIVLIPLLLRSYPPAEKSWRLAPAVAVILLICCFRQETSWRFLLLVLALLFAVESLLGKLNGQFFMVLIIISPIFKYVSEVFTFPIRLQISAWAGWVLRAAQFPVVVEGNSIQLNGAEFTVDPACMGLQMTGFALLSAVFLMAHFRIRHQQSLSFRYQVMLMLVAFALNTIGNLMRIILLVALHITPDNALHDVTGIVCLLVYVAAPLIFIVRHAHQRLCEPVATKRSIDKNRSQLLIPGHLALLAACAFFCFQKPVINIRSATKIASREGYAMQQLESGVTQFKNDQALVYIKPIPAFYSSEHSPVTCWVGSGYHLSRISKKQVAGTVVYVGSLKKGDDELLTAWWLSSGQYATISQLDWRWKCLTENNHFQLINVTADDPARLDAEVKRWLPAI</sequence>
<feature type="transmembrane region" description="Helical" evidence="8">
    <location>
        <begin position="163"/>
        <end position="183"/>
    </location>
</feature>
<accession>A0A2P8FVP4</accession>
<evidence type="ECO:0000256" key="3">
    <source>
        <dbReference type="ARBA" id="ARBA00022670"/>
    </source>
</evidence>
<evidence type="ECO:0000256" key="5">
    <source>
        <dbReference type="ARBA" id="ARBA00022801"/>
    </source>
</evidence>
<keyword evidence="3" id="KW-0645">Protease</keyword>
<dbReference type="AlphaFoldDB" id="A0A2P8FVP4"/>
<proteinExistence type="predicted"/>
<dbReference type="OrthoDB" id="783041at2"/>
<feature type="transmembrane region" description="Helical" evidence="8">
    <location>
        <begin position="195"/>
        <end position="218"/>
    </location>
</feature>
<dbReference type="NCBIfam" id="TIGR04178">
    <property type="entry name" value="exo_archaeo"/>
    <property type="match status" value="1"/>
</dbReference>
<evidence type="ECO:0000313" key="9">
    <source>
        <dbReference type="EMBL" id="PSL25792.1"/>
    </source>
</evidence>
<dbReference type="GO" id="GO:0005886">
    <property type="term" value="C:plasma membrane"/>
    <property type="evidence" value="ECO:0007669"/>
    <property type="project" value="UniProtKB-SubCell"/>
</dbReference>
<evidence type="ECO:0000256" key="8">
    <source>
        <dbReference type="SAM" id="Phobius"/>
    </source>
</evidence>
<dbReference type="GO" id="GO:0008233">
    <property type="term" value="F:peptidase activity"/>
    <property type="evidence" value="ECO:0007669"/>
    <property type="project" value="UniProtKB-KW"/>
</dbReference>
<evidence type="ECO:0000313" key="10">
    <source>
        <dbReference type="Proteomes" id="UP000241964"/>
    </source>
</evidence>
<keyword evidence="4 8" id="KW-0812">Transmembrane</keyword>
<feature type="transmembrane region" description="Helical" evidence="8">
    <location>
        <begin position="100"/>
        <end position="119"/>
    </location>
</feature>
<keyword evidence="5" id="KW-0378">Hydrolase</keyword>
<comment type="caution">
    <text evidence="9">The sequence shown here is derived from an EMBL/GenBank/DDBJ whole genome shotgun (WGS) entry which is preliminary data.</text>
</comment>
<comment type="subcellular location">
    <subcellularLocation>
        <location evidence="1">Cell membrane</location>
        <topology evidence="1">Multi-pass membrane protein</topology>
    </subcellularLocation>
</comment>
<gene>
    <name evidence="9" type="ORF">CLV60_111244</name>
</gene>
<organism evidence="9 10">
    <name type="scientific">Dyadobacter jiangsuensis</name>
    <dbReference type="NCBI Taxonomy" id="1591085"/>
    <lineage>
        <taxon>Bacteria</taxon>
        <taxon>Pseudomonadati</taxon>
        <taxon>Bacteroidota</taxon>
        <taxon>Cytophagia</taxon>
        <taxon>Cytophagales</taxon>
        <taxon>Spirosomataceae</taxon>
        <taxon>Dyadobacter</taxon>
    </lineage>
</organism>
<dbReference type="EMBL" id="PYAS01000011">
    <property type="protein sequence ID" value="PSL25792.1"/>
    <property type="molecule type" value="Genomic_DNA"/>
</dbReference>
<evidence type="ECO:0000256" key="6">
    <source>
        <dbReference type="ARBA" id="ARBA00022989"/>
    </source>
</evidence>
<name>A0A2P8FVP4_9BACT</name>
<dbReference type="InterPro" id="IPR019127">
    <property type="entry name" value="Exosortase"/>
</dbReference>
<evidence type="ECO:0000256" key="1">
    <source>
        <dbReference type="ARBA" id="ARBA00004651"/>
    </source>
</evidence>
<reference evidence="9 10" key="1">
    <citation type="submission" date="2018-03" db="EMBL/GenBank/DDBJ databases">
        <title>Genomic Encyclopedia of Archaeal and Bacterial Type Strains, Phase II (KMG-II): from individual species to whole genera.</title>
        <authorList>
            <person name="Goeker M."/>
        </authorList>
    </citation>
    <scope>NUCLEOTIDE SEQUENCE [LARGE SCALE GENOMIC DNA]</scope>
    <source>
        <strain evidence="9 10">DSM 29057</strain>
    </source>
</reference>
<evidence type="ECO:0000256" key="2">
    <source>
        <dbReference type="ARBA" id="ARBA00022475"/>
    </source>
</evidence>
<dbReference type="GO" id="GO:0006508">
    <property type="term" value="P:proteolysis"/>
    <property type="evidence" value="ECO:0007669"/>
    <property type="project" value="UniProtKB-KW"/>
</dbReference>
<dbReference type="Proteomes" id="UP000241964">
    <property type="component" value="Unassembled WGS sequence"/>
</dbReference>
<evidence type="ECO:0000256" key="7">
    <source>
        <dbReference type="ARBA" id="ARBA00023136"/>
    </source>
</evidence>
<keyword evidence="2" id="KW-1003">Cell membrane</keyword>
<dbReference type="InterPro" id="IPR031006">
    <property type="entry name" value="Exosort_XrtN"/>
</dbReference>
<feature type="transmembrane region" description="Helical" evidence="8">
    <location>
        <begin position="78"/>
        <end position="94"/>
    </location>
</feature>
<dbReference type="NCBIfam" id="TIGR04476">
    <property type="entry name" value="exosort_XrtN"/>
    <property type="match status" value="1"/>
</dbReference>
<feature type="transmembrane region" description="Helical" evidence="8">
    <location>
        <begin position="230"/>
        <end position="251"/>
    </location>
</feature>
<protein>
    <submittedName>
        <fullName evidence="9">Exosortase N</fullName>
    </submittedName>
</protein>
<keyword evidence="7 8" id="KW-0472">Membrane</keyword>
<keyword evidence="6 8" id="KW-1133">Transmembrane helix</keyword>
<dbReference type="InterPro" id="IPR026392">
    <property type="entry name" value="Exo/Archaeosortase_dom"/>
</dbReference>
<feature type="transmembrane region" description="Helical" evidence="8">
    <location>
        <begin position="272"/>
        <end position="294"/>
    </location>
</feature>
<dbReference type="Pfam" id="PF09721">
    <property type="entry name" value="Exosortase_EpsH"/>
    <property type="match status" value="1"/>
</dbReference>
<evidence type="ECO:0000256" key="4">
    <source>
        <dbReference type="ARBA" id="ARBA00022692"/>
    </source>
</evidence>